<dbReference type="AlphaFoldDB" id="A0A919JR05"/>
<keyword evidence="6" id="KW-0808">Transferase</keyword>
<evidence type="ECO:0000256" key="5">
    <source>
        <dbReference type="ARBA" id="ARBA00022516"/>
    </source>
</evidence>
<dbReference type="InterPro" id="IPR045034">
    <property type="entry name" value="O-acyltransferase_WSD1-like"/>
</dbReference>
<feature type="domain" description="O-acyltransferase WSD1-like N-terminal" evidence="12">
    <location>
        <begin position="34"/>
        <end position="300"/>
    </location>
</feature>
<organism evidence="14 15">
    <name type="scientific">Actinoplanes nipponensis</name>
    <dbReference type="NCBI Taxonomy" id="135950"/>
    <lineage>
        <taxon>Bacteria</taxon>
        <taxon>Bacillati</taxon>
        <taxon>Actinomycetota</taxon>
        <taxon>Actinomycetes</taxon>
        <taxon>Micromonosporales</taxon>
        <taxon>Micromonosporaceae</taxon>
        <taxon>Actinoplanes</taxon>
    </lineage>
</organism>
<comment type="caution">
    <text evidence="14">The sequence shown here is derived from an EMBL/GenBank/DDBJ whole genome shotgun (WGS) entry which is preliminary data.</text>
</comment>
<dbReference type="GO" id="GO:0019432">
    <property type="term" value="P:triglyceride biosynthetic process"/>
    <property type="evidence" value="ECO:0007669"/>
    <property type="project" value="TreeGrafter"/>
</dbReference>
<dbReference type="EC" id="2.3.1.20" evidence="4"/>
<dbReference type="InterPro" id="IPR009721">
    <property type="entry name" value="O-acyltransferase_WSD1_C"/>
</dbReference>
<dbReference type="GO" id="GO:0051701">
    <property type="term" value="P:biological process involved in interaction with host"/>
    <property type="evidence" value="ECO:0007669"/>
    <property type="project" value="TreeGrafter"/>
</dbReference>
<keyword evidence="5" id="KW-0444">Lipid biosynthesis</keyword>
<evidence type="ECO:0000256" key="11">
    <source>
        <dbReference type="SAM" id="MobiDB-lite"/>
    </source>
</evidence>
<comment type="similarity">
    <text evidence="3">Belongs to the long-chain O-acyltransferase family.</text>
</comment>
<sequence length="489" mass="51809">MSTSSPDRPAVDPAEANAQAWALAGAWGTGDRMTEVEALMWRSERHPRRSATISVLMMLDTAPDWDRLRAAHDWVTRLVPRTRKRVLEPAVPVGPPAWVTDPAFDLDYHLRRVSLPGPGGMAQVLAFAQAAAMTPFDRTRPLWEGTLIEGLPDGRAAYFLKLHHSLTDGPGGVRLVSLIQSRHREHTHDKPVAPPRPSEPRPDPRWLAVEEVTEQVLTLPSAAGRLLAAGARVLAHPESAAASALRFAGSLRRTTAPWSVPGSPLFRGRTGKAWRFGVLECPLADLRAAAEAAGGSLNDAFAAALLGGMRRYHERHGAELAEMSMTMPVSLHKSDDPMGGHEWAGATFAAPVGLADPEERIATLRGIGLTLRVEPALDGLSVVVPVLNRVPSAVRAAVGRLPTAADLSASTFPGAPGETYLAGAKVERAYPFGPLPGAAVMAAMVSQAGTCGLGLTIDGSVVSDPQVLVECVREGLKEVLALAPDVAGA</sequence>
<keyword evidence="8" id="KW-0443">Lipid metabolism</keyword>
<evidence type="ECO:0000256" key="7">
    <source>
        <dbReference type="ARBA" id="ARBA00022798"/>
    </source>
</evidence>
<dbReference type="Gene3D" id="3.30.559.10">
    <property type="entry name" value="Chloramphenicol acetyltransferase-like domain"/>
    <property type="match status" value="1"/>
</dbReference>
<accession>A0A919JR05</accession>
<evidence type="ECO:0000256" key="1">
    <source>
        <dbReference type="ARBA" id="ARBA00004771"/>
    </source>
</evidence>
<evidence type="ECO:0000256" key="2">
    <source>
        <dbReference type="ARBA" id="ARBA00005189"/>
    </source>
</evidence>
<dbReference type="GO" id="GO:0005886">
    <property type="term" value="C:plasma membrane"/>
    <property type="evidence" value="ECO:0007669"/>
    <property type="project" value="TreeGrafter"/>
</dbReference>
<comment type="catalytic activity">
    <reaction evidence="10">
        <text>an acyl-CoA + a 1,2-diacyl-sn-glycerol = a triacyl-sn-glycerol + CoA</text>
        <dbReference type="Rhea" id="RHEA:10868"/>
        <dbReference type="ChEBI" id="CHEBI:17815"/>
        <dbReference type="ChEBI" id="CHEBI:57287"/>
        <dbReference type="ChEBI" id="CHEBI:58342"/>
        <dbReference type="ChEBI" id="CHEBI:64615"/>
        <dbReference type="EC" id="2.3.1.20"/>
    </reaction>
</comment>
<keyword evidence="15" id="KW-1185">Reference proteome</keyword>
<evidence type="ECO:0000256" key="4">
    <source>
        <dbReference type="ARBA" id="ARBA00013244"/>
    </source>
</evidence>
<evidence type="ECO:0000256" key="8">
    <source>
        <dbReference type="ARBA" id="ARBA00023098"/>
    </source>
</evidence>
<dbReference type="RefSeq" id="WP_203775961.1">
    <property type="nucleotide sequence ID" value="NZ_BAAAYJ010000063.1"/>
</dbReference>
<proteinExistence type="inferred from homology"/>
<evidence type="ECO:0000256" key="9">
    <source>
        <dbReference type="ARBA" id="ARBA00023315"/>
    </source>
</evidence>
<evidence type="ECO:0000259" key="13">
    <source>
        <dbReference type="Pfam" id="PF06974"/>
    </source>
</evidence>
<evidence type="ECO:0000256" key="10">
    <source>
        <dbReference type="ARBA" id="ARBA00048109"/>
    </source>
</evidence>
<dbReference type="InterPro" id="IPR023213">
    <property type="entry name" value="CAT-like_dom_sf"/>
</dbReference>
<evidence type="ECO:0000256" key="3">
    <source>
        <dbReference type="ARBA" id="ARBA00009587"/>
    </source>
</evidence>
<dbReference type="GO" id="GO:0001666">
    <property type="term" value="P:response to hypoxia"/>
    <property type="evidence" value="ECO:0007669"/>
    <property type="project" value="TreeGrafter"/>
</dbReference>
<feature type="region of interest" description="Disordered" evidence="11">
    <location>
        <begin position="184"/>
        <end position="203"/>
    </location>
</feature>
<dbReference type="EMBL" id="BOMQ01000088">
    <property type="protein sequence ID" value="GIE53716.1"/>
    <property type="molecule type" value="Genomic_DNA"/>
</dbReference>
<comment type="pathway">
    <text evidence="1">Glycerolipid metabolism; triacylglycerol biosynthesis.</text>
</comment>
<dbReference type="Pfam" id="PF03007">
    <property type="entry name" value="WS_DGAT_cat"/>
    <property type="match status" value="1"/>
</dbReference>
<protein>
    <recommendedName>
        <fullName evidence="4">diacylglycerol O-acyltransferase</fullName>
        <ecNumber evidence="4">2.3.1.20</ecNumber>
    </recommendedName>
</protein>
<dbReference type="PANTHER" id="PTHR31650:SF1">
    <property type="entry name" value="WAX ESTER SYNTHASE_DIACYLGLYCEROL ACYLTRANSFERASE 4-RELATED"/>
    <property type="match status" value="1"/>
</dbReference>
<dbReference type="GO" id="GO:0071731">
    <property type="term" value="P:response to nitric oxide"/>
    <property type="evidence" value="ECO:0007669"/>
    <property type="project" value="TreeGrafter"/>
</dbReference>
<dbReference type="SUPFAM" id="SSF52777">
    <property type="entry name" value="CoA-dependent acyltransferases"/>
    <property type="match status" value="1"/>
</dbReference>
<keyword evidence="9" id="KW-0012">Acyltransferase</keyword>
<evidence type="ECO:0000313" key="15">
    <source>
        <dbReference type="Proteomes" id="UP000647172"/>
    </source>
</evidence>
<evidence type="ECO:0000256" key="6">
    <source>
        <dbReference type="ARBA" id="ARBA00022679"/>
    </source>
</evidence>
<comment type="pathway">
    <text evidence="2">Lipid metabolism.</text>
</comment>
<dbReference type="InterPro" id="IPR004255">
    <property type="entry name" value="O-acyltransferase_WSD1_N"/>
</dbReference>
<feature type="domain" description="O-acyltransferase WSD1 C-terminal" evidence="13">
    <location>
        <begin position="355"/>
        <end position="478"/>
    </location>
</feature>
<evidence type="ECO:0000313" key="14">
    <source>
        <dbReference type="EMBL" id="GIE53716.1"/>
    </source>
</evidence>
<dbReference type="PANTHER" id="PTHR31650">
    <property type="entry name" value="O-ACYLTRANSFERASE (WSD1-LIKE) FAMILY PROTEIN"/>
    <property type="match status" value="1"/>
</dbReference>
<dbReference type="GO" id="GO:0004144">
    <property type="term" value="F:diacylglycerol O-acyltransferase activity"/>
    <property type="evidence" value="ECO:0007669"/>
    <property type="project" value="UniProtKB-EC"/>
</dbReference>
<keyword evidence="7" id="KW-0319">Glycerol metabolism</keyword>
<gene>
    <name evidence="14" type="ORF">Ani05nite_72500</name>
</gene>
<name>A0A919JR05_9ACTN</name>
<dbReference type="Pfam" id="PF06974">
    <property type="entry name" value="WS_DGAT_C"/>
    <property type="match status" value="1"/>
</dbReference>
<dbReference type="Proteomes" id="UP000647172">
    <property type="component" value="Unassembled WGS sequence"/>
</dbReference>
<evidence type="ECO:0000259" key="12">
    <source>
        <dbReference type="Pfam" id="PF03007"/>
    </source>
</evidence>
<dbReference type="GO" id="GO:0006071">
    <property type="term" value="P:glycerol metabolic process"/>
    <property type="evidence" value="ECO:0007669"/>
    <property type="project" value="UniProtKB-KW"/>
</dbReference>
<reference evidence="14" key="1">
    <citation type="submission" date="2021-01" db="EMBL/GenBank/DDBJ databases">
        <title>Whole genome shotgun sequence of Actinoplanes nipponensis NBRC 14063.</title>
        <authorList>
            <person name="Komaki H."/>
            <person name="Tamura T."/>
        </authorList>
    </citation>
    <scope>NUCLEOTIDE SEQUENCE</scope>
    <source>
        <strain evidence="14">NBRC 14063</strain>
    </source>
</reference>